<keyword evidence="3" id="KW-1185">Reference proteome</keyword>
<sequence length="477" mass="51660">MAVSPKYAFARRVCLVLALLCSVVLVGHAAPPPMPMKGMMESAMRAFGVDSMVSGSEEAAGMAASAVAGSSGNIAAPSGVESFVPPRLQKAMTAPATLAGTGALPAPVGAAKSVTDDAAAASTTEGTNSLALLLHSEQPESGLSVQQSRRIIALEQQLKDSSFPLYSGPFNRLPIEDTPFDLMPKSRSGTLSQHLTDAAMKHIEQTHEKFSSLLNTMPQDSSIPAQPRALLPRMPDEFQKLLLENPLIVRVLVWATIGRMTANLLEYGIPWQLWPWVIKSRQPASPLEKAQFMRVLGKFQNDVDLAAIEVAQQGAGFDPATAPGGHLPQGGRARFYDFDNANVTPVSVLGSVRRLTTSSFDPQEPLPEFSHLLLTTPDLILNMPSNPKGCQPPTTEGTIEETHNFLLGMLPMSKHAMKRNYRTAPPDLEQYTRQLPITYGNEVMHLRPAPTLPLAAGRAQEEMSETNQFWSQWLPKN</sequence>
<evidence type="ECO:0000256" key="1">
    <source>
        <dbReference type="SAM" id="SignalP"/>
    </source>
</evidence>
<protein>
    <submittedName>
        <fullName evidence="2">Uncharacterized protein</fullName>
    </submittedName>
</protein>
<reference evidence="3" key="1">
    <citation type="journal article" date="2018" name="Nat. Microbiol.">
        <title>Leveraging single-cell genomics to expand the fungal tree of life.</title>
        <authorList>
            <person name="Ahrendt S.R."/>
            <person name="Quandt C.A."/>
            <person name="Ciobanu D."/>
            <person name="Clum A."/>
            <person name="Salamov A."/>
            <person name="Andreopoulos B."/>
            <person name="Cheng J.F."/>
            <person name="Woyke T."/>
            <person name="Pelin A."/>
            <person name="Henrissat B."/>
            <person name="Reynolds N.K."/>
            <person name="Benny G.L."/>
            <person name="Smith M.E."/>
            <person name="James T.Y."/>
            <person name="Grigoriev I.V."/>
        </authorList>
    </citation>
    <scope>NUCLEOTIDE SEQUENCE [LARGE SCALE GENOMIC DNA]</scope>
    <source>
        <strain evidence="3">ATCC 52028</strain>
    </source>
</reference>
<organism evidence="2 3">
    <name type="scientific">Caulochytrium protostelioides</name>
    <dbReference type="NCBI Taxonomy" id="1555241"/>
    <lineage>
        <taxon>Eukaryota</taxon>
        <taxon>Fungi</taxon>
        <taxon>Fungi incertae sedis</taxon>
        <taxon>Chytridiomycota</taxon>
        <taxon>Chytridiomycota incertae sedis</taxon>
        <taxon>Chytridiomycetes</taxon>
        <taxon>Caulochytriales</taxon>
        <taxon>Caulochytriaceae</taxon>
        <taxon>Caulochytrium</taxon>
    </lineage>
</organism>
<dbReference type="EMBL" id="ML014260">
    <property type="protein sequence ID" value="RKO99742.1"/>
    <property type="molecule type" value="Genomic_DNA"/>
</dbReference>
<proteinExistence type="predicted"/>
<gene>
    <name evidence="2" type="ORF">CXG81DRAFT_20204</name>
</gene>
<accession>A0A4P9X3X9</accession>
<feature type="signal peptide" evidence="1">
    <location>
        <begin position="1"/>
        <end position="29"/>
    </location>
</feature>
<name>A0A4P9X3X9_9FUNG</name>
<evidence type="ECO:0000313" key="3">
    <source>
        <dbReference type="Proteomes" id="UP000274922"/>
    </source>
</evidence>
<evidence type="ECO:0000313" key="2">
    <source>
        <dbReference type="EMBL" id="RKO99742.1"/>
    </source>
</evidence>
<dbReference type="AlphaFoldDB" id="A0A4P9X3X9"/>
<dbReference type="Proteomes" id="UP000274922">
    <property type="component" value="Unassembled WGS sequence"/>
</dbReference>
<keyword evidence="1" id="KW-0732">Signal</keyword>
<feature type="chain" id="PRO_5020416924" evidence="1">
    <location>
        <begin position="30"/>
        <end position="477"/>
    </location>
</feature>